<gene>
    <name evidence="2" type="ORF">A9Q75_12740</name>
</gene>
<dbReference type="Pfam" id="PF05137">
    <property type="entry name" value="PilN"/>
    <property type="match status" value="1"/>
</dbReference>
<comment type="caution">
    <text evidence="2">The sequence shown here is derived from an EMBL/GenBank/DDBJ whole genome shotgun (WGS) entry which is preliminary data.</text>
</comment>
<reference evidence="3" key="1">
    <citation type="journal article" date="2017" name="Proc. Natl. Acad. Sci. U.S.A.">
        <title>Simulation of Deepwater Horizon oil plume reveals substrate specialization within a complex community of hydrocarbon degraders.</title>
        <authorList>
            <person name="Hu P."/>
            <person name="Dubinsky E.A."/>
            <person name="Probst A.J."/>
            <person name="Wang J."/>
            <person name="Sieber C.M.K."/>
            <person name="Tom L.M."/>
            <person name="Gardinali P."/>
            <person name="Banfield J.F."/>
            <person name="Atlas R.M."/>
            <person name="Andersen G.L."/>
        </authorList>
    </citation>
    <scope>NUCLEOTIDE SEQUENCE [LARGE SCALE GENOMIC DNA]</scope>
</reference>
<accession>A0A1Y5EBR3</accession>
<evidence type="ECO:0000256" key="1">
    <source>
        <dbReference type="SAM" id="Phobius"/>
    </source>
</evidence>
<organism evidence="2 3">
    <name type="scientific">Colwellia psychrerythraea</name>
    <name type="common">Vibrio psychroerythus</name>
    <dbReference type="NCBI Taxonomy" id="28229"/>
    <lineage>
        <taxon>Bacteria</taxon>
        <taxon>Pseudomonadati</taxon>
        <taxon>Pseudomonadota</taxon>
        <taxon>Gammaproteobacteria</taxon>
        <taxon>Alteromonadales</taxon>
        <taxon>Colwelliaceae</taxon>
        <taxon>Colwellia</taxon>
    </lineage>
</organism>
<dbReference type="EMBL" id="MAAF01000076">
    <property type="protein sequence ID" value="OUR78876.1"/>
    <property type="molecule type" value="Genomic_DNA"/>
</dbReference>
<evidence type="ECO:0000313" key="2">
    <source>
        <dbReference type="EMBL" id="OUR78876.1"/>
    </source>
</evidence>
<keyword evidence="1" id="KW-0812">Transmembrane</keyword>
<evidence type="ECO:0000313" key="3">
    <source>
        <dbReference type="Proteomes" id="UP000243053"/>
    </source>
</evidence>
<keyword evidence="1" id="KW-1133">Transmembrane helix</keyword>
<protein>
    <recommendedName>
        <fullName evidence="4">Fimbrial assembly family protein</fullName>
    </recommendedName>
</protein>
<name>A0A1Y5EBR3_COLPS</name>
<feature type="transmembrane region" description="Helical" evidence="1">
    <location>
        <begin position="20"/>
        <end position="43"/>
    </location>
</feature>
<dbReference type="AlphaFoldDB" id="A0A1Y5EBR3"/>
<keyword evidence="1" id="KW-0472">Membrane</keyword>
<proteinExistence type="predicted"/>
<dbReference type="Proteomes" id="UP000243053">
    <property type="component" value="Unassembled WGS sequence"/>
</dbReference>
<sequence length="200" mass="22415">MATKQSINLLQAELFPEKPLLTLTRIVSVWVGLLFLMLIWTIVTELNYSQSAAKYDGLLKEQQQKQKLAKQLESQLQNRQVSPKLKRDLDTIKLVMQHKDALLHKLTDSNETFAGGFVMAMNDLSAMHHKDIRLQTISIDAKNMSFTGLARTPQAVPAWLAGFKQSRLLSGKAFVQFKLDKNEQDITEFVVSSVAAGGEG</sequence>
<evidence type="ECO:0008006" key="4">
    <source>
        <dbReference type="Google" id="ProtNLM"/>
    </source>
</evidence>
<dbReference type="InterPro" id="IPR007813">
    <property type="entry name" value="PilN"/>
</dbReference>